<dbReference type="AlphaFoldDB" id="A0A1J5PYH2"/>
<gene>
    <name evidence="2" type="ORF">GALL_417900</name>
</gene>
<feature type="region of interest" description="Disordered" evidence="1">
    <location>
        <begin position="85"/>
        <end position="106"/>
    </location>
</feature>
<evidence type="ECO:0000256" key="1">
    <source>
        <dbReference type="SAM" id="MobiDB-lite"/>
    </source>
</evidence>
<protein>
    <submittedName>
        <fullName evidence="2">Uncharacterized protein</fullName>
    </submittedName>
</protein>
<evidence type="ECO:0000313" key="2">
    <source>
        <dbReference type="EMBL" id="OIQ76529.1"/>
    </source>
</evidence>
<accession>A0A1J5PYH2</accession>
<feature type="compositionally biased region" description="Basic and acidic residues" evidence="1">
    <location>
        <begin position="44"/>
        <end position="58"/>
    </location>
</feature>
<feature type="region of interest" description="Disordered" evidence="1">
    <location>
        <begin position="39"/>
        <end position="61"/>
    </location>
</feature>
<name>A0A1J5PYH2_9ZZZZ</name>
<organism evidence="2">
    <name type="scientific">mine drainage metagenome</name>
    <dbReference type="NCBI Taxonomy" id="410659"/>
    <lineage>
        <taxon>unclassified sequences</taxon>
        <taxon>metagenomes</taxon>
        <taxon>ecological metagenomes</taxon>
    </lineage>
</organism>
<comment type="caution">
    <text evidence="2">The sequence shown here is derived from an EMBL/GenBank/DDBJ whole genome shotgun (WGS) entry which is preliminary data.</text>
</comment>
<dbReference type="EMBL" id="MLJW01001843">
    <property type="protein sequence ID" value="OIQ76529.1"/>
    <property type="molecule type" value="Genomic_DNA"/>
</dbReference>
<proteinExistence type="predicted"/>
<reference evidence="2" key="1">
    <citation type="submission" date="2016-10" db="EMBL/GenBank/DDBJ databases">
        <title>Sequence of Gallionella enrichment culture.</title>
        <authorList>
            <person name="Poehlein A."/>
            <person name="Muehling M."/>
            <person name="Daniel R."/>
        </authorList>
    </citation>
    <scope>NUCLEOTIDE SEQUENCE</scope>
</reference>
<sequence length="231" mass="24839">MFEQAATPFHLADGQKILNPAGGAHHQGEALPAECAGESGNVQHADDFSIGRMPDHRGRAGPSLDPFAVMLGGVDLNRLADGQSRADRVGTAKPFTPANPLDESNRFGRVLGGRVALPGQNRAAGVGQHHHGAGFRQEITRAGHCRRAGFEQFLLALAQKQKIPLRNRLRTAVSSRVHFCVVAASPRRVDESPQSIQRGSAIAEETFPGGHDTCVLTRVREHLARIQKLHG</sequence>